<evidence type="ECO:0008006" key="3">
    <source>
        <dbReference type="Google" id="ProtNLM"/>
    </source>
</evidence>
<protein>
    <recommendedName>
        <fullName evidence="3">EVE domain-containing protein</fullName>
    </recommendedName>
</protein>
<accession>A0AAX2SC44</accession>
<comment type="caution">
    <text evidence="1">The sequence shown here is derived from an EMBL/GenBank/DDBJ whole genome shotgun (WGS) entry which is preliminary data.</text>
</comment>
<keyword evidence="2" id="KW-1185">Reference proteome</keyword>
<dbReference type="Proteomes" id="UP000298017">
    <property type="component" value="Unassembled WGS sequence"/>
</dbReference>
<name>A0AAX2SC44_KOCRH</name>
<dbReference type="AlphaFoldDB" id="A0AAX2SC44"/>
<evidence type="ECO:0000313" key="1">
    <source>
        <dbReference type="EMBL" id="TFH98838.1"/>
    </source>
</evidence>
<reference evidence="1 2" key="1">
    <citation type="submission" date="2019-03" db="EMBL/GenBank/DDBJ databases">
        <title>Genome Sequencing and Assembly of Various Microbes Isolated from Alder Root Nodule.</title>
        <authorList>
            <person name="Swanson E."/>
            <person name="Sevigny J.L."/>
            <person name="Pesce C."/>
            <person name="Davis I."/>
            <person name="Kleiner V."/>
            <person name="Tisa L."/>
        </authorList>
    </citation>
    <scope>NUCLEOTIDE SEQUENCE [LARGE SCALE GENOMIC DNA]</scope>
    <source>
        <strain evidence="1 2">4R-31</strain>
    </source>
</reference>
<dbReference type="EMBL" id="SPNK01000019">
    <property type="protein sequence ID" value="TFH98838.1"/>
    <property type="molecule type" value="Genomic_DNA"/>
</dbReference>
<gene>
    <name evidence="1" type="ORF">E4P33_11490</name>
</gene>
<evidence type="ECO:0000313" key="2">
    <source>
        <dbReference type="Proteomes" id="UP000298017"/>
    </source>
</evidence>
<sequence length="172" mass="19223">MPGRVPDPADPTELRRAAEQVLLDAQSGERALWIKVEYGEPKPEAWLAPYFFASPKKDRPGNGRPSFRVGDLVLVCAGNTNDCYAIVEVTGEAEWKTDLPLFRGQVRGEEASEKWPWVNRTRPRLVPLHDVHYKKADLGLRGTGRGSHLRLRLDQFTAAVRALGEDGISPRP</sequence>
<proteinExistence type="predicted"/>
<organism evidence="1 2">
    <name type="scientific">Kocuria rhizophila</name>
    <dbReference type="NCBI Taxonomy" id="72000"/>
    <lineage>
        <taxon>Bacteria</taxon>
        <taxon>Bacillati</taxon>
        <taxon>Actinomycetota</taxon>
        <taxon>Actinomycetes</taxon>
        <taxon>Micrococcales</taxon>
        <taxon>Micrococcaceae</taxon>
        <taxon>Kocuria</taxon>
    </lineage>
</organism>